<evidence type="ECO:0000256" key="2">
    <source>
        <dbReference type="ARBA" id="ARBA00022692"/>
    </source>
</evidence>
<sequence length="576" mass="65656">MKSLQNSCFFPHVFVFLELIMRFRFVFIFFLVVISTLTATEEESQSFGKMHSIVFVDDEGKIVKDGKETGIQFVGLELPGTRWARSGLEEDLQSRFLARELTLEDLEDLKYRVILYYKEKGSSLVRVMVPEQDVTDGILHIIVKETRVGEVKTKGNVWSSARFTRNTVGLKPGDKIDVNEINTDLAFLNRNPFKNTDVIFTPGQAANTTDIELVTIEEKPARVYGGVDNRGNKAIGNYRQFEGFYCGDFLGLDHVFSYQFTTSLPLKRMHAHAAYYEIPLPYRMSLVGFGGYSSLHTKDFSTFMDNTGINVQVSGRFHFPMFPWGKAVNDFSFGFDYKRTNNNVLFSEIPIIAKTATLSQFVLGYQFQDTRRDGWGLFNFELFISPAKWFTNQNKQDYQLLSPGALPRYFYFLTSWKKEFQLPHCMRIGLRLKGQYANQNLLPSEQFGLGGFDTVRGYREREINGDNGFLGNLEFKAPLISLFKGKILCSENVNFNTVNAKDALLLLAFVDYGFVNRHKKVEDADNTQYIVSIGPGLEYSISPYFQAAVYWGIRLKSTQFSSAPGGRINFSVVASF</sequence>
<keyword evidence="8" id="KW-1185">Reference proteome</keyword>
<keyword evidence="4" id="KW-1133">Transmembrane helix</keyword>
<evidence type="ECO:0000256" key="3">
    <source>
        <dbReference type="ARBA" id="ARBA00023237"/>
    </source>
</evidence>
<dbReference type="AlphaFoldDB" id="F8L3U5"/>
<dbReference type="PANTHER" id="PTHR34597:SF3">
    <property type="entry name" value="OUTER MEMBRANE TRANSPORTER CDIB"/>
    <property type="match status" value="1"/>
</dbReference>
<dbReference type="Pfam" id="PF08479">
    <property type="entry name" value="POTRA_2"/>
    <property type="match status" value="1"/>
</dbReference>
<evidence type="ECO:0000313" key="7">
    <source>
        <dbReference type="EMBL" id="CCB89970.1"/>
    </source>
</evidence>
<proteinExistence type="predicted"/>
<evidence type="ECO:0000259" key="5">
    <source>
        <dbReference type="Pfam" id="PF03865"/>
    </source>
</evidence>
<dbReference type="GO" id="GO:0098046">
    <property type="term" value="C:type V protein secretion system complex"/>
    <property type="evidence" value="ECO:0007669"/>
    <property type="project" value="TreeGrafter"/>
</dbReference>
<accession>F8L3U5</accession>
<dbReference type="InterPro" id="IPR005565">
    <property type="entry name" value="Hemolysn_activator_HlyB_C"/>
</dbReference>
<keyword evidence="1" id="KW-1134">Transmembrane beta strand</keyword>
<dbReference type="STRING" id="331113.SNE_A20930"/>
<evidence type="ECO:0000256" key="4">
    <source>
        <dbReference type="SAM" id="Phobius"/>
    </source>
</evidence>
<evidence type="ECO:0000259" key="6">
    <source>
        <dbReference type="Pfam" id="PF08479"/>
    </source>
</evidence>
<protein>
    <submittedName>
        <fullName evidence="7">Uncharacterized protein</fullName>
    </submittedName>
</protein>
<dbReference type="GO" id="GO:0008320">
    <property type="term" value="F:protein transmembrane transporter activity"/>
    <property type="evidence" value="ECO:0007669"/>
    <property type="project" value="TreeGrafter"/>
</dbReference>
<evidence type="ECO:0000313" key="8">
    <source>
        <dbReference type="Proteomes" id="UP000000496"/>
    </source>
</evidence>
<feature type="transmembrane region" description="Helical" evidence="4">
    <location>
        <begin position="12"/>
        <end position="37"/>
    </location>
</feature>
<dbReference type="InterPro" id="IPR013686">
    <property type="entry name" value="Polypept-transport_assoc_ShlB"/>
</dbReference>
<feature type="domain" description="Haemolysin activator HlyB C-terminal" evidence="5">
    <location>
        <begin position="208"/>
        <end position="483"/>
    </location>
</feature>
<dbReference type="Proteomes" id="UP000000496">
    <property type="component" value="Chromosome gsn.131"/>
</dbReference>
<name>F8L3U5_SIMNZ</name>
<dbReference type="HOGENOM" id="CLU_474738_0_0_0"/>
<dbReference type="EMBL" id="FR872582">
    <property type="protein sequence ID" value="CCB89970.1"/>
    <property type="molecule type" value="Genomic_DNA"/>
</dbReference>
<dbReference type="Gene3D" id="2.40.160.50">
    <property type="entry name" value="membrane protein fhac: a member of the omp85/tpsb transporter family"/>
    <property type="match status" value="1"/>
</dbReference>
<reference key="1">
    <citation type="journal article" date="2011" name="Mol. Biol. Evol.">
        <title>Unity in variety -- the pan-genome of the Chlamydiae.</title>
        <authorList>
            <person name="Collingro A."/>
            <person name="Tischler P."/>
            <person name="Weinmaier T."/>
            <person name="Penz T."/>
            <person name="Heinz E."/>
            <person name="Brunham R.C."/>
            <person name="Read T.D."/>
            <person name="Bavoil P.M."/>
            <person name="Sachse K."/>
            <person name="Kahane S."/>
            <person name="Friedman M.G."/>
            <person name="Rattei T."/>
            <person name="Myers G.S.A."/>
            <person name="Horn M."/>
        </authorList>
    </citation>
    <scope>NUCLEOTIDE SEQUENCE</scope>
    <source>
        <strain>Z</strain>
    </source>
</reference>
<dbReference type="Pfam" id="PF03865">
    <property type="entry name" value="ShlB"/>
    <property type="match status" value="1"/>
</dbReference>
<keyword evidence="2 4" id="KW-0812">Transmembrane</keyword>
<dbReference type="InterPro" id="IPR051544">
    <property type="entry name" value="TPS_OM_transporter"/>
</dbReference>
<feature type="domain" description="Polypeptide-transport-associated ShlB-type" evidence="6">
    <location>
        <begin position="94"/>
        <end position="145"/>
    </location>
</feature>
<reference evidence="7 8" key="2">
    <citation type="journal article" date="2011" name="Mol. Biol. Evol.">
        <title>Unity in variety--the pan-genome of the Chlamydiae.</title>
        <authorList>
            <person name="Collingro A."/>
            <person name="Tischler P."/>
            <person name="Weinmaier T."/>
            <person name="Penz T."/>
            <person name="Heinz E."/>
            <person name="Brunham R.C."/>
            <person name="Read T.D."/>
            <person name="Bavoil P.M."/>
            <person name="Sachse K."/>
            <person name="Kahane S."/>
            <person name="Friedman M.G."/>
            <person name="Rattei T."/>
            <person name="Myers G.S."/>
            <person name="Horn M."/>
        </authorList>
    </citation>
    <scope>NUCLEOTIDE SEQUENCE [LARGE SCALE GENOMIC DNA]</scope>
    <source>
        <strain evidence="8">ATCC VR-1471 / Z</strain>
    </source>
</reference>
<dbReference type="Gene3D" id="3.10.20.310">
    <property type="entry name" value="membrane protein fhac"/>
    <property type="match status" value="1"/>
</dbReference>
<evidence type="ECO:0000256" key="1">
    <source>
        <dbReference type="ARBA" id="ARBA00022452"/>
    </source>
</evidence>
<dbReference type="GO" id="GO:0046819">
    <property type="term" value="P:protein secretion by the type V secretion system"/>
    <property type="evidence" value="ECO:0007669"/>
    <property type="project" value="TreeGrafter"/>
</dbReference>
<organism evidence="7 8">
    <name type="scientific">Simkania negevensis (strain ATCC VR-1471 / DSM 27360 / Z)</name>
    <dbReference type="NCBI Taxonomy" id="331113"/>
    <lineage>
        <taxon>Bacteria</taxon>
        <taxon>Pseudomonadati</taxon>
        <taxon>Chlamydiota</taxon>
        <taxon>Chlamydiia</taxon>
        <taxon>Parachlamydiales</taxon>
        <taxon>Simkaniaceae</taxon>
        <taxon>Simkania</taxon>
    </lineage>
</organism>
<keyword evidence="3" id="KW-0998">Cell outer membrane</keyword>
<dbReference type="PANTHER" id="PTHR34597">
    <property type="entry name" value="SLR1661 PROTEIN"/>
    <property type="match status" value="1"/>
</dbReference>
<gene>
    <name evidence="7" type="ordered locus">SNE_A20930</name>
</gene>
<dbReference type="KEGG" id="sng:SNE_A20930"/>
<keyword evidence="4" id="KW-0472">Membrane</keyword>
<dbReference type="eggNOG" id="COG2831">
    <property type="taxonomic scope" value="Bacteria"/>
</dbReference>